<keyword evidence="7" id="KW-1185">Reference proteome</keyword>
<evidence type="ECO:0000256" key="3">
    <source>
        <dbReference type="ARBA" id="ARBA00022833"/>
    </source>
</evidence>
<feature type="compositionally biased region" description="Acidic residues" evidence="5">
    <location>
        <begin position="42"/>
        <end position="54"/>
    </location>
</feature>
<evidence type="ECO:0000256" key="2">
    <source>
        <dbReference type="ARBA" id="ARBA00022771"/>
    </source>
</evidence>
<feature type="domain" description="SWIM-type" evidence="6">
    <location>
        <begin position="524"/>
        <end position="565"/>
    </location>
</feature>
<sequence length="596" mass="69386">MVETEKKDLEEGYETEDEEDMKSGKRDKMDETEDTLGRFEYEIEESVADFEDEIPTERNEIPESSDDSSEDEIDVREKRMKRRSHDKLALGSSYYTLYEFKEVVLEYALSKRRNIKQDRWDKTKVSYVCGIGGECKWRIYCSFDIESQKWLLKTKYKYHSCTPNGKCKLLKSPVIARLFLDKLRQKADLMPQEIQQIIKEKWKIVSTRNQCQRGRLLALKWLEKEYEEQFAHLRGYAHEIMVTNEGSTAIVDTYKNKAGEDVFKSFYVCFGVLRDTWRGYCRSIIGLDGTFLKRAVKGVLLTAVGHDANNQIYPIAWAVVQSETTDSWLWFIKKIKHDLVLQDGNKIVIISDRSKGLKSAMESELPNAEHRKCVKHIVENVKKNHAKKDLLKPRIWDIARSYTKSEFDYNVRKLKAYDLALYNDVMKELPETWSRYAYKLGSCCEDVDNNATESFNSTITKARAKSMVPMLEMIRRQAMERIAKRHITSMRHEGVCSKYVADLLAEEKKIADECVTTPATRGVFEVSVDNDRHNVNTIRHTCSCGKWQISGVPCEHAYGAMIDKGLNVDDYVSKFFSTMMWQYIYNTNLEPVRGPR</sequence>
<dbReference type="Pfam" id="PF04434">
    <property type="entry name" value="SWIM"/>
    <property type="match status" value="1"/>
</dbReference>
<dbReference type="GeneID" id="130506389"/>
<feature type="region of interest" description="Disordered" evidence="5">
    <location>
        <begin position="1"/>
        <end position="78"/>
    </location>
</feature>
<dbReference type="Pfam" id="PF10551">
    <property type="entry name" value="MULE"/>
    <property type="match status" value="1"/>
</dbReference>
<feature type="non-terminal residue" evidence="8">
    <location>
        <position position="596"/>
    </location>
</feature>
<feature type="compositionally biased region" description="Acidic residues" evidence="5">
    <location>
        <begin position="11"/>
        <end position="20"/>
    </location>
</feature>
<feature type="compositionally biased region" description="Acidic residues" evidence="5">
    <location>
        <begin position="63"/>
        <end position="74"/>
    </location>
</feature>
<evidence type="ECO:0000256" key="1">
    <source>
        <dbReference type="ARBA" id="ARBA00022723"/>
    </source>
</evidence>
<feature type="compositionally biased region" description="Basic and acidic residues" evidence="5">
    <location>
        <begin position="1"/>
        <end position="10"/>
    </location>
</feature>
<evidence type="ECO:0000259" key="6">
    <source>
        <dbReference type="PROSITE" id="PS50966"/>
    </source>
</evidence>
<evidence type="ECO:0000256" key="5">
    <source>
        <dbReference type="SAM" id="MobiDB-lite"/>
    </source>
</evidence>
<name>A0A9W3CZK4_RAPSA</name>
<dbReference type="AlphaFoldDB" id="A0A9W3CZK4"/>
<reference evidence="8" key="1">
    <citation type="submission" date="2025-08" db="UniProtKB">
        <authorList>
            <consortium name="RefSeq"/>
        </authorList>
    </citation>
    <scope>IDENTIFICATION</scope>
    <source>
        <tissue evidence="8">Leaf</tissue>
    </source>
</reference>
<feature type="compositionally biased region" description="Basic and acidic residues" evidence="5">
    <location>
        <begin position="21"/>
        <end position="41"/>
    </location>
</feature>
<proteinExistence type="predicted"/>
<dbReference type="PROSITE" id="PS50966">
    <property type="entry name" value="ZF_SWIM"/>
    <property type="match status" value="1"/>
</dbReference>
<dbReference type="InterPro" id="IPR006564">
    <property type="entry name" value="Znf_PMZ"/>
</dbReference>
<dbReference type="InterPro" id="IPR007527">
    <property type="entry name" value="Znf_SWIM"/>
</dbReference>
<keyword evidence="2 4" id="KW-0863">Zinc-finger</keyword>
<dbReference type="SMART" id="SM00575">
    <property type="entry name" value="ZnF_PMZ"/>
    <property type="match status" value="1"/>
</dbReference>
<gene>
    <name evidence="8" type="primary">LOC130506389</name>
</gene>
<dbReference type="PANTHER" id="PTHR31973:SF187">
    <property type="entry name" value="MUTATOR TRANSPOSASE MUDRA PROTEIN"/>
    <property type="match status" value="1"/>
</dbReference>
<dbReference type="KEGG" id="rsz:130506389"/>
<dbReference type="RefSeq" id="XP_056857011.1">
    <property type="nucleotide sequence ID" value="XM_057001031.1"/>
</dbReference>
<organism evidence="7 8">
    <name type="scientific">Raphanus sativus</name>
    <name type="common">Radish</name>
    <name type="synonym">Raphanus raphanistrum var. sativus</name>
    <dbReference type="NCBI Taxonomy" id="3726"/>
    <lineage>
        <taxon>Eukaryota</taxon>
        <taxon>Viridiplantae</taxon>
        <taxon>Streptophyta</taxon>
        <taxon>Embryophyta</taxon>
        <taxon>Tracheophyta</taxon>
        <taxon>Spermatophyta</taxon>
        <taxon>Magnoliopsida</taxon>
        <taxon>eudicotyledons</taxon>
        <taxon>Gunneridae</taxon>
        <taxon>Pentapetalae</taxon>
        <taxon>rosids</taxon>
        <taxon>malvids</taxon>
        <taxon>Brassicales</taxon>
        <taxon>Brassicaceae</taxon>
        <taxon>Brassiceae</taxon>
        <taxon>Raphanus</taxon>
    </lineage>
</organism>
<dbReference type="PANTHER" id="PTHR31973">
    <property type="entry name" value="POLYPROTEIN, PUTATIVE-RELATED"/>
    <property type="match status" value="1"/>
</dbReference>
<keyword evidence="1" id="KW-0479">Metal-binding</keyword>
<protein>
    <submittedName>
        <fullName evidence="8">Uncharacterized protein LOC130506389</fullName>
    </submittedName>
</protein>
<evidence type="ECO:0000256" key="4">
    <source>
        <dbReference type="PROSITE-ProRule" id="PRU00325"/>
    </source>
</evidence>
<evidence type="ECO:0000313" key="8">
    <source>
        <dbReference type="RefSeq" id="XP_056857011.1"/>
    </source>
</evidence>
<accession>A0A9W3CZK4</accession>
<dbReference type="GO" id="GO:0008270">
    <property type="term" value="F:zinc ion binding"/>
    <property type="evidence" value="ECO:0007669"/>
    <property type="project" value="UniProtKB-KW"/>
</dbReference>
<dbReference type="Proteomes" id="UP000504610">
    <property type="component" value="Unplaced"/>
</dbReference>
<dbReference type="InterPro" id="IPR018289">
    <property type="entry name" value="MULE_transposase_dom"/>
</dbReference>
<dbReference type="OrthoDB" id="1093290at2759"/>
<evidence type="ECO:0000313" key="7">
    <source>
        <dbReference type="Proteomes" id="UP000504610"/>
    </source>
</evidence>
<keyword evidence="3" id="KW-0862">Zinc</keyword>